<feature type="domain" description="GGDEF" evidence="3">
    <location>
        <begin position="255"/>
        <end position="386"/>
    </location>
</feature>
<keyword evidence="1" id="KW-1133">Transmembrane helix</keyword>
<feature type="transmembrane region" description="Helical" evidence="1">
    <location>
        <begin position="50"/>
        <end position="69"/>
    </location>
</feature>
<dbReference type="NCBIfam" id="TIGR00254">
    <property type="entry name" value="GGDEF"/>
    <property type="match status" value="1"/>
</dbReference>
<dbReference type="Gene3D" id="3.30.70.270">
    <property type="match status" value="1"/>
</dbReference>
<evidence type="ECO:0000313" key="4">
    <source>
        <dbReference type="EMBL" id="MCK7611871.1"/>
    </source>
</evidence>
<evidence type="ECO:0000259" key="2">
    <source>
        <dbReference type="PROSITE" id="PS50883"/>
    </source>
</evidence>
<feature type="transmembrane region" description="Helical" evidence="1">
    <location>
        <begin position="90"/>
        <end position="109"/>
    </location>
</feature>
<dbReference type="InterPro" id="IPR001633">
    <property type="entry name" value="EAL_dom"/>
</dbReference>
<dbReference type="InterPro" id="IPR035919">
    <property type="entry name" value="EAL_sf"/>
</dbReference>
<dbReference type="PANTHER" id="PTHR33121:SF71">
    <property type="entry name" value="OXYGEN SENSOR PROTEIN DOSP"/>
    <property type="match status" value="1"/>
</dbReference>
<accession>A0ABT0GR06</accession>
<evidence type="ECO:0000313" key="5">
    <source>
        <dbReference type="Proteomes" id="UP001431221"/>
    </source>
</evidence>
<organism evidence="4 5">
    <name type="scientific">Roseibium sediminicola</name>
    <dbReference type="NCBI Taxonomy" id="2933272"/>
    <lineage>
        <taxon>Bacteria</taxon>
        <taxon>Pseudomonadati</taxon>
        <taxon>Pseudomonadota</taxon>
        <taxon>Alphaproteobacteria</taxon>
        <taxon>Hyphomicrobiales</taxon>
        <taxon>Stappiaceae</taxon>
        <taxon>Roseibium</taxon>
    </lineage>
</organism>
<sequence>MSWFQAESGDPDVARAQYQLIQRQTPFLYLMSLAGGWALVATHWSVAPLGVTLVLPSLITAFALFRIATLRRRQKETPSFEGILKWQKHAMVLSVVSPGLLSIWALSLFPYGGPYLQLQVVFTIAVVNLVVLFCLIHFRKVAIINAFCANSLYFLYFLINGEPIFTYFALYGICASIGAFFILNNHYRDFIRLVHSSRDLRNQAVELERRQDETQKLSDLNYHIANYDHLTGLPNRRCFLAELETRFKATRDQNASVSLCVFDLGGLRAINSIYGVKTGDDILSEVVRRLRSRLSAETFAARLAGDEFALLSPSGSPDLARPSALFEDLFEEACQLPESSVRLNFFAGIAITDMALTSATELLERAVYAMQEAKQNRNNPIVVFGHRHLEHMGFQTRITQALQAADIEREFSVAFQPIVDVNSNRITGVECLARWTSPLLGQVPPGDFITVAERSGMINKLTLVLLGKALVAARDWPLDLKVSFNLSASNLSSRGFVREFLKLLKDHAFDPVRLNCEVTETSVMWDFAEANRAIAILKNAGIRLSLDDFGTGYSSLSHVHQLPLDCIKVDRSFVQGIKPDTIGYGIVKSLLAMSREMGISCVVEGVETEEELAVLRSLGTSEVQGYLFSKPVGAPELEALLNGKASLGGQSGARPASATKALTA</sequence>
<dbReference type="InterPro" id="IPR050706">
    <property type="entry name" value="Cyclic-di-GMP_PDE-like"/>
</dbReference>
<dbReference type="RefSeq" id="WP_248152521.1">
    <property type="nucleotide sequence ID" value="NZ_JALNMJ010000003.1"/>
</dbReference>
<dbReference type="InterPro" id="IPR000160">
    <property type="entry name" value="GGDEF_dom"/>
</dbReference>
<evidence type="ECO:0000256" key="1">
    <source>
        <dbReference type="SAM" id="Phobius"/>
    </source>
</evidence>
<dbReference type="PANTHER" id="PTHR33121">
    <property type="entry name" value="CYCLIC DI-GMP PHOSPHODIESTERASE PDEF"/>
    <property type="match status" value="1"/>
</dbReference>
<dbReference type="Pfam" id="PF00563">
    <property type="entry name" value="EAL"/>
    <property type="match status" value="1"/>
</dbReference>
<dbReference type="EMBL" id="JALNMJ010000003">
    <property type="protein sequence ID" value="MCK7611871.1"/>
    <property type="molecule type" value="Genomic_DNA"/>
</dbReference>
<dbReference type="InterPro" id="IPR043128">
    <property type="entry name" value="Rev_trsase/Diguanyl_cyclase"/>
</dbReference>
<dbReference type="Proteomes" id="UP001431221">
    <property type="component" value="Unassembled WGS sequence"/>
</dbReference>
<gene>
    <name evidence="4" type="ORF">M0H32_06845</name>
</gene>
<feature type="domain" description="EAL" evidence="2">
    <location>
        <begin position="395"/>
        <end position="645"/>
    </location>
</feature>
<dbReference type="PROSITE" id="PS50883">
    <property type="entry name" value="EAL"/>
    <property type="match status" value="1"/>
</dbReference>
<dbReference type="PROSITE" id="PS50887">
    <property type="entry name" value="GGDEF"/>
    <property type="match status" value="1"/>
</dbReference>
<dbReference type="Pfam" id="PF00990">
    <property type="entry name" value="GGDEF"/>
    <property type="match status" value="1"/>
</dbReference>
<dbReference type="SMART" id="SM00267">
    <property type="entry name" value="GGDEF"/>
    <property type="match status" value="1"/>
</dbReference>
<dbReference type="SUPFAM" id="SSF55073">
    <property type="entry name" value="Nucleotide cyclase"/>
    <property type="match status" value="1"/>
</dbReference>
<dbReference type="SUPFAM" id="SSF141868">
    <property type="entry name" value="EAL domain-like"/>
    <property type="match status" value="1"/>
</dbReference>
<feature type="transmembrane region" description="Helical" evidence="1">
    <location>
        <begin position="115"/>
        <end position="135"/>
    </location>
</feature>
<keyword evidence="1" id="KW-0472">Membrane</keyword>
<name>A0ABT0GR06_9HYPH</name>
<dbReference type="SMART" id="SM00052">
    <property type="entry name" value="EAL"/>
    <property type="match status" value="1"/>
</dbReference>
<feature type="transmembrane region" description="Helical" evidence="1">
    <location>
        <begin position="27"/>
        <end position="44"/>
    </location>
</feature>
<comment type="caution">
    <text evidence="4">The sequence shown here is derived from an EMBL/GenBank/DDBJ whole genome shotgun (WGS) entry which is preliminary data.</text>
</comment>
<keyword evidence="5" id="KW-1185">Reference proteome</keyword>
<protein>
    <submittedName>
        <fullName evidence="4">EAL domain-containing protein</fullName>
    </submittedName>
</protein>
<evidence type="ECO:0000259" key="3">
    <source>
        <dbReference type="PROSITE" id="PS50887"/>
    </source>
</evidence>
<keyword evidence="1" id="KW-0812">Transmembrane</keyword>
<dbReference type="InterPro" id="IPR029787">
    <property type="entry name" value="Nucleotide_cyclase"/>
</dbReference>
<dbReference type="CDD" id="cd01949">
    <property type="entry name" value="GGDEF"/>
    <property type="match status" value="1"/>
</dbReference>
<dbReference type="Gene3D" id="3.20.20.450">
    <property type="entry name" value="EAL domain"/>
    <property type="match status" value="1"/>
</dbReference>
<proteinExistence type="predicted"/>
<dbReference type="CDD" id="cd01948">
    <property type="entry name" value="EAL"/>
    <property type="match status" value="1"/>
</dbReference>
<reference evidence="4" key="1">
    <citation type="submission" date="2022-04" db="EMBL/GenBank/DDBJ databases">
        <title>Roseibium sp. CAU 1639 isolated from mud.</title>
        <authorList>
            <person name="Kim W."/>
        </authorList>
    </citation>
    <scope>NUCLEOTIDE SEQUENCE</scope>
    <source>
        <strain evidence="4">CAU 1639</strain>
    </source>
</reference>